<evidence type="ECO:0000313" key="7">
    <source>
        <dbReference type="EMBL" id="PNF30505.1"/>
    </source>
</evidence>
<protein>
    <recommendedName>
        <fullName evidence="9">E3 ubiquitin-protein ligase HUWE1</fullName>
    </recommendedName>
</protein>
<name>A0A2J7QPJ0_9NEOP</name>
<evidence type="ECO:0008006" key="9">
    <source>
        <dbReference type="Google" id="ProtNLM"/>
    </source>
</evidence>
<dbReference type="InterPro" id="IPR016024">
    <property type="entry name" value="ARM-type_fold"/>
</dbReference>
<feature type="domain" description="DUF908" evidence="5">
    <location>
        <begin position="88"/>
        <end position="376"/>
    </location>
</feature>
<feature type="region of interest" description="Disordered" evidence="3">
    <location>
        <begin position="821"/>
        <end position="864"/>
    </location>
</feature>
<dbReference type="InterPro" id="IPR010309">
    <property type="entry name" value="E3_Ub_ligase_DUF908"/>
</dbReference>
<keyword evidence="1" id="KW-0808">Transferase</keyword>
<dbReference type="Pfam" id="PF06012">
    <property type="entry name" value="DUF908"/>
    <property type="match status" value="1"/>
</dbReference>
<dbReference type="PANTHER" id="PTHR11254">
    <property type="entry name" value="HECT DOMAIN UBIQUITIN-PROTEIN LIGASE"/>
    <property type="match status" value="1"/>
</dbReference>
<evidence type="ECO:0000259" key="5">
    <source>
        <dbReference type="Pfam" id="PF06012"/>
    </source>
</evidence>
<dbReference type="InParanoid" id="A0A2J7QPJ0"/>
<feature type="compositionally biased region" description="Polar residues" evidence="3">
    <location>
        <begin position="505"/>
        <end position="518"/>
    </location>
</feature>
<sequence>MKIDRSRLKKSTSEVPVECQVLIDKLRSCSHKELLEVLKTIDTWTFGKCELYHWIDILDISDAILEEAATRVEPSSWTLACDLPQNAEDKELLLWVLHFTTLLIEHSFSRHLYNSMEHLITLLSSCDMNVVLGVLNLLYMFSKRSNFITRLNNDKRQALLSRLTHLAESWGGKENGFGLADCCKDVSAAHFPPSSTTLHFEYYSEVSESTLVSGKGKYSNLITSIHMESVDKMNKTPAMIMNELLEQYSVPADKQMQLFTHIRLAHCFSNRRLRLLCVQARLQALSVLVYSNALAENAHALLYSGILEELVELLEMPSPNLVEIRAAALRTLTSVIHLDRNPHLPKKPGSRLNMIIDVTGAGSYHGFLPVLVRTCIMTLTSTHSDTSSGQFPLPLATALFSFLYHLASYEAGGEALVSCGMMESLLRVINWPGTELEHVTFVTRAVRVIDLITNIDMQAFQMHGGLTSFITRLEMEVSVCRKDQPFEITFPNSQPEVQEPPGQNAVAQSQSSGDSSQHVAVPSEDSILSGSEQSADRLNVSTVQSPMEVTLTLSQESTSSQTSHTPPQPPQATSSVTSMSSETALTASHVASCSKSSNILPDYSAARTGKTCLPQRAALLKSMLNFLKKAIQDPAFSDSIRHVMEGSLPSSLKHIISNAEYYGPSLFLLATDVVTVYVFQEPSLLSSLQDNGLTDVVLHALLVKDVPATREILGSLPNVFSALCLNTRGLSSFVRCDPFDRLFKVLLSPVYLAAMRRRRSSDPMGDTASNLGNAMDELMRHQPSLKVDATFAIIKLLEELCVLGRDPKYICWRAQNKMDVSPVPAPRPTGNNEGGSSDEEDEDEEEASTSSHPQREDAASDSSALHEKTPIALIDYILNVMKFVDAILSNNSTDDHCREFVAQDGLVPLLSILGLPNLPVDYPVTTAAQ</sequence>
<dbReference type="OrthoDB" id="8068875at2759"/>
<dbReference type="Gene3D" id="1.25.10.10">
    <property type="entry name" value="Leucine-rich Repeat Variant"/>
    <property type="match status" value="1"/>
</dbReference>
<dbReference type="InterPro" id="IPR000225">
    <property type="entry name" value="Armadillo"/>
</dbReference>
<feature type="compositionally biased region" description="Acidic residues" evidence="3">
    <location>
        <begin position="836"/>
        <end position="847"/>
    </location>
</feature>
<dbReference type="Pfam" id="PF06025">
    <property type="entry name" value="DUF913"/>
    <property type="match status" value="1"/>
</dbReference>
<keyword evidence="4" id="KW-1133">Transmembrane helix</keyword>
<dbReference type="InterPro" id="IPR011989">
    <property type="entry name" value="ARM-like"/>
</dbReference>
<dbReference type="PROSITE" id="PS50176">
    <property type="entry name" value="ARM_REPEAT"/>
    <property type="match status" value="1"/>
</dbReference>
<dbReference type="InterPro" id="IPR050409">
    <property type="entry name" value="E3_ubiq-protein_ligase"/>
</dbReference>
<dbReference type="GO" id="GO:0005634">
    <property type="term" value="C:nucleus"/>
    <property type="evidence" value="ECO:0007669"/>
    <property type="project" value="TreeGrafter"/>
</dbReference>
<dbReference type="AlphaFoldDB" id="A0A2J7QPJ0"/>
<organism evidence="7 8">
    <name type="scientific">Cryptotermes secundus</name>
    <dbReference type="NCBI Taxonomy" id="105785"/>
    <lineage>
        <taxon>Eukaryota</taxon>
        <taxon>Metazoa</taxon>
        <taxon>Ecdysozoa</taxon>
        <taxon>Arthropoda</taxon>
        <taxon>Hexapoda</taxon>
        <taxon>Insecta</taxon>
        <taxon>Pterygota</taxon>
        <taxon>Neoptera</taxon>
        <taxon>Polyneoptera</taxon>
        <taxon>Dictyoptera</taxon>
        <taxon>Blattodea</taxon>
        <taxon>Blattoidea</taxon>
        <taxon>Termitoidae</taxon>
        <taxon>Kalotermitidae</taxon>
        <taxon>Cryptotermitinae</taxon>
        <taxon>Cryptotermes</taxon>
    </lineage>
</organism>
<dbReference type="SUPFAM" id="SSF48371">
    <property type="entry name" value="ARM repeat"/>
    <property type="match status" value="1"/>
</dbReference>
<evidence type="ECO:0000256" key="3">
    <source>
        <dbReference type="SAM" id="MobiDB-lite"/>
    </source>
</evidence>
<feature type="transmembrane region" description="Helical" evidence="4">
    <location>
        <begin position="119"/>
        <end position="141"/>
    </location>
</feature>
<dbReference type="GO" id="GO:0005737">
    <property type="term" value="C:cytoplasm"/>
    <property type="evidence" value="ECO:0007669"/>
    <property type="project" value="TreeGrafter"/>
</dbReference>
<feature type="region of interest" description="Disordered" evidence="3">
    <location>
        <begin position="552"/>
        <end position="581"/>
    </location>
</feature>
<dbReference type="EMBL" id="NEVH01012088">
    <property type="protein sequence ID" value="PNF30505.1"/>
    <property type="molecule type" value="Genomic_DNA"/>
</dbReference>
<accession>A0A2J7QPJ0</accession>
<proteinExistence type="predicted"/>
<feature type="domain" description="DUF913" evidence="6">
    <location>
        <begin position="443"/>
        <end position="921"/>
    </location>
</feature>
<dbReference type="InterPro" id="IPR010314">
    <property type="entry name" value="E3_Ub_ligase_DUF913"/>
</dbReference>
<feature type="compositionally biased region" description="Low complexity" evidence="3">
    <location>
        <begin position="552"/>
        <end position="578"/>
    </location>
</feature>
<dbReference type="Proteomes" id="UP000235965">
    <property type="component" value="Unassembled WGS sequence"/>
</dbReference>
<gene>
    <name evidence="7" type="ORF">B7P43_G09941</name>
</gene>
<keyword evidence="8" id="KW-1185">Reference proteome</keyword>
<dbReference type="GO" id="GO:0061630">
    <property type="term" value="F:ubiquitin protein ligase activity"/>
    <property type="evidence" value="ECO:0007669"/>
    <property type="project" value="TreeGrafter"/>
</dbReference>
<evidence type="ECO:0000313" key="8">
    <source>
        <dbReference type="Proteomes" id="UP000235965"/>
    </source>
</evidence>
<dbReference type="STRING" id="105785.A0A2J7QPJ0"/>
<feature type="compositionally biased region" description="Basic and acidic residues" evidence="3">
    <location>
        <begin position="853"/>
        <end position="864"/>
    </location>
</feature>
<keyword evidence="4" id="KW-0812">Transmembrane</keyword>
<feature type="repeat" description="ARM" evidence="2">
    <location>
        <begin position="305"/>
        <end position="333"/>
    </location>
</feature>
<feature type="region of interest" description="Disordered" evidence="3">
    <location>
        <begin position="489"/>
        <end position="536"/>
    </location>
</feature>
<evidence type="ECO:0000256" key="2">
    <source>
        <dbReference type="PROSITE-ProRule" id="PRU00259"/>
    </source>
</evidence>
<evidence type="ECO:0000259" key="6">
    <source>
        <dbReference type="Pfam" id="PF06025"/>
    </source>
</evidence>
<evidence type="ECO:0000256" key="4">
    <source>
        <dbReference type="SAM" id="Phobius"/>
    </source>
</evidence>
<feature type="non-terminal residue" evidence="7">
    <location>
        <position position="929"/>
    </location>
</feature>
<evidence type="ECO:0000256" key="1">
    <source>
        <dbReference type="ARBA" id="ARBA00022679"/>
    </source>
</evidence>
<dbReference type="PANTHER" id="PTHR11254:SF67">
    <property type="entry name" value="E3 UBIQUITIN-PROTEIN LIGASE HUWE1"/>
    <property type="match status" value="1"/>
</dbReference>
<dbReference type="GO" id="GO:0006511">
    <property type="term" value="P:ubiquitin-dependent protein catabolic process"/>
    <property type="evidence" value="ECO:0007669"/>
    <property type="project" value="TreeGrafter"/>
</dbReference>
<dbReference type="GO" id="GO:0000209">
    <property type="term" value="P:protein polyubiquitination"/>
    <property type="evidence" value="ECO:0007669"/>
    <property type="project" value="TreeGrafter"/>
</dbReference>
<reference evidence="7 8" key="1">
    <citation type="submission" date="2017-12" db="EMBL/GenBank/DDBJ databases">
        <title>Hemimetabolous genomes reveal molecular basis of termite eusociality.</title>
        <authorList>
            <person name="Harrison M.C."/>
            <person name="Jongepier E."/>
            <person name="Robertson H.M."/>
            <person name="Arning N."/>
            <person name="Bitard-Feildel T."/>
            <person name="Chao H."/>
            <person name="Childers C.P."/>
            <person name="Dinh H."/>
            <person name="Doddapaneni H."/>
            <person name="Dugan S."/>
            <person name="Gowin J."/>
            <person name="Greiner C."/>
            <person name="Han Y."/>
            <person name="Hu H."/>
            <person name="Hughes D.S.T."/>
            <person name="Huylmans A.-K."/>
            <person name="Kemena C."/>
            <person name="Kremer L.P.M."/>
            <person name="Lee S.L."/>
            <person name="Lopez-Ezquerra A."/>
            <person name="Mallet L."/>
            <person name="Monroy-Kuhn J.M."/>
            <person name="Moser A."/>
            <person name="Murali S.C."/>
            <person name="Muzny D.M."/>
            <person name="Otani S."/>
            <person name="Piulachs M.-D."/>
            <person name="Poelchau M."/>
            <person name="Qu J."/>
            <person name="Schaub F."/>
            <person name="Wada-Katsumata A."/>
            <person name="Worley K.C."/>
            <person name="Xie Q."/>
            <person name="Ylla G."/>
            <person name="Poulsen M."/>
            <person name="Gibbs R.A."/>
            <person name="Schal C."/>
            <person name="Richards S."/>
            <person name="Belles X."/>
            <person name="Korb J."/>
            <person name="Bornberg-Bauer E."/>
        </authorList>
    </citation>
    <scope>NUCLEOTIDE SEQUENCE [LARGE SCALE GENOMIC DNA]</scope>
    <source>
        <tissue evidence="7">Whole body</tissue>
    </source>
</reference>
<comment type="caution">
    <text evidence="7">The sequence shown here is derived from an EMBL/GenBank/DDBJ whole genome shotgun (WGS) entry which is preliminary data.</text>
</comment>
<keyword evidence="4" id="KW-0472">Membrane</keyword>